<protein>
    <submittedName>
        <fullName evidence="1">Uncharacterized protein</fullName>
    </submittedName>
</protein>
<reference evidence="1" key="1">
    <citation type="journal article" date="2014" name="Front. Microbiol.">
        <title>High frequency of phylogenetically diverse reductive dehalogenase-homologous genes in deep subseafloor sedimentary metagenomes.</title>
        <authorList>
            <person name="Kawai M."/>
            <person name="Futagami T."/>
            <person name="Toyoda A."/>
            <person name="Takaki Y."/>
            <person name="Nishi S."/>
            <person name="Hori S."/>
            <person name="Arai W."/>
            <person name="Tsubouchi T."/>
            <person name="Morono Y."/>
            <person name="Uchiyama I."/>
            <person name="Ito T."/>
            <person name="Fujiyama A."/>
            <person name="Inagaki F."/>
            <person name="Takami H."/>
        </authorList>
    </citation>
    <scope>NUCLEOTIDE SEQUENCE</scope>
    <source>
        <strain evidence="1">Expedition CK06-06</strain>
    </source>
</reference>
<evidence type="ECO:0000313" key="1">
    <source>
        <dbReference type="EMBL" id="GAI72514.1"/>
    </source>
</evidence>
<proteinExistence type="predicted"/>
<name>X1SXI7_9ZZZZ</name>
<organism evidence="1">
    <name type="scientific">marine sediment metagenome</name>
    <dbReference type="NCBI Taxonomy" id="412755"/>
    <lineage>
        <taxon>unclassified sequences</taxon>
        <taxon>metagenomes</taxon>
        <taxon>ecological metagenomes</taxon>
    </lineage>
</organism>
<comment type="caution">
    <text evidence="1">The sequence shown here is derived from an EMBL/GenBank/DDBJ whole genome shotgun (WGS) entry which is preliminary data.</text>
</comment>
<dbReference type="EMBL" id="BARW01001221">
    <property type="protein sequence ID" value="GAI72514.1"/>
    <property type="molecule type" value="Genomic_DNA"/>
</dbReference>
<gene>
    <name evidence="1" type="ORF">S12H4_04098</name>
</gene>
<feature type="non-terminal residue" evidence="1">
    <location>
        <position position="34"/>
    </location>
</feature>
<sequence>MASRSYLINSNDMSLMDKRNYRMTALAAGLQRCG</sequence>
<dbReference type="AlphaFoldDB" id="X1SXI7"/>
<accession>X1SXI7</accession>